<proteinExistence type="predicted"/>
<name>A0A2D3V1Z8_9PEZI</name>
<dbReference type="GO" id="GO:0000175">
    <property type="term" value="F:3'-5'-RNA exonuclease activity"/>
    <property type="evidence" value="ECO:0007669"/>
    <property type="project" value="TreeGrafter"/>
</dbReference>
<dbReference type="GO" id="GO:0000932">
    <property type="term" value="C:P-body"/>
    <property type="evidence" value="ECO:0007669"/>
    <property type="project" value="TreeGrafter"/>
</dbReference>
<dbReference type="InterPro" id="IPR050180">
    <property type="entry name" value="RNR_Ribonuclease"/>
</dbReference>
<dbReference type="InterPro" id="IPR056625">
    <property type="entry name" value="SH3_CYT4"/>
</dbReference>
<dbReference type="GO" id="GO:0006402">
    <property type="term" value="P:mRNA catabolic process"/>
    <property type="evidence" value="ECO:0007669"/>
    <property type="project" value="TreeGrafter"/>
</dbReference>
<dbReference type="InterPro" id="IPR012340">
    <property type="entry name" value="NA-bd_OB-fold"/>
</dbReference>
<dbReference type="Proteomes" id="UP000225277">
    <property type="component" value="Unassembled WGS sequence"/>
</dbReference>
<dbReference type="EMBL" id="FJUY01000004">
    <property type="protein sequence ID" value="CZT17546.1"/>
    <property type="molecule type" value="Genomic_DNA"/>
</dbReference>
<accession>A0A2D3V1Z8</accession>
<feature type="domain" description="RNB" evidence="2">
    <location>
        <begin position="804"/>
        <end position="1166"/>
    </location>
</feature>
<evidence type="ECO:0000259" key="2">
    <source>
        <dbReference type="SMART" id="SM00955"/>
    </source>
</evidence>
<dbReference type="PANTHER" id="PTHR23355:SF65">
    <property type="entry name" value="EXORIBONUCLEASE CYT-4, PUTATIVE (AFU_ORTHOLOGUE AFUA_7G01550)-RELATED"/>
    <property type="match status" value="1"/>
</dbReference>
<dbReference type="GO" id="GO:0003723">
    <property type="term" value="F:RNA binding"/>
    <property type="evidence" value="ECO:0007669"/>
    <property type="project" value="InterPro"/>
</dbReference>
<dbReference type="InterPro" id="IPR001900">
    <property type="entry name" value="RNase_II/R"/>
</dbReference>
<dbReference type="Pfam" id="PF25522">
    <property type="entry name" value="OB_cyt-4"/>
    <property type="match status" value="1"/>
</dbReference>
<feature type="region of interest" description="Disordered" evidence="1">
    <location>
        <begin position="48"/>
        <end position="68"/>
    </location>
</feature>
<feature type="compositionally biased region" description="Basic residues" evidence="1">
    <location>
        <begin position="51"/>
        <end position="66"/>
    </location>
</feature>
<sequence length="1338" mass="149759">MLASRCGYMCRSCRARTQSVLQYEQRRGLNDGRRPPVGNRVLAQEAEVRQHKGKTARKRRQRKKASYRGQDTLVKYDFKPDLRHHVSPDRPEKFHFTENERSTNPVGRIPHEAPSVESAEAAAEGVDVKHDAVVRYEPVGRIPHEAPGAESAEAAAGGVDIKHDAVVRYVTQYRQSAEPVGRIPHEAPGAESAEAAAGGVDVSHDGFANMLDDMVELAGAEVKIKTRESAIEPRTTPQGTPSNPLLFTPSKTMPRQQPSAVPTFAWQKTSMSTLIPDARQFNGLCARMLHTSQLRHQHAEAAASETKSAFDSLRLATNLPPAGGIRAHLRKWQELHGNEDDPIPAIPQDDVALGDAPYNDFQRLPDEACMRLQAQQDENEMEQEIASGFVAATGKEGYDRGNAVEDARFLSPGDLVEIDFTRSERESILAVFIRPVGLIGNYAQFLTMQGKWLHQSERLVQYHLKGFADTATLNAIIPHLPNPESMADLQALADKAYTEDLSVPREVSAPLIAKMVKFYDDSQEIYRLHANALDDAHRILAHDTDLWYGTLTTAATTLLKMPAASLPKAALFAVRRALVHAGFAFNMDRRSHRQTGYFQIRSKAQVKNVEQVRHWVRQWQDDLAKTAAMSEQAKKYHSPSKGASYVYSFVEKAKVIAMKSRETRQPTECHNIGISKTRIPLTNDTDCVKITTGNEFTEEEQEILRFMESWACTSLFVGLNRIESLPPLILHATGLYPDASLAKSTGYMFLQELGTLLPYENRIRFDQHLLLPSSQHSKPLQNLMAKLMDMRDSHNFQDSMAGLRHDWKDLPVYCIDGADAHEIDDGISLEPAGKNQHWVHVHIANPTAFFDRDHPLAKMARHMGETIYMPERTYMMLPRWATQRHFSLAPNRPCLTFSAKLDADGKTLEQKITPGIIRNVISLTPSEIETLIGDDSLEAKHPMQTFSVGGTPPPPRARKSQVPDMQSFHVAQLNTLNELAGRRAGIRKAAGGLFFDSHRVEVNVWQNYKHTGLAWDHPHRRGSRTVEGDPIIQLKTRALSNWFAPSANAVDVLVREFMLLACEISASWCAERDIPIIYRGTTSTPEKRVERERFMKEEIEPNTAADGTYPMWLGVQYLQTIGFTALRTEPIKHGFLGMEHYSKATSPLRRYGDMILHWQIEAALRHEASTGQSLAVSKRGSGGQRGLQLPFSRAALQNIMVGLQPRESIVSRSQAYTETFWIAMLLFRKHHFNEDGGLAGFPTREVAVEDPGQKGETRMATVPIFKAFVANRPDPHGGAPLVSCLLVEFNVTASMIPSVLPGMEVKLGDLWEVRMEKVDVFHKLVIVRAVSLVKREAM</sequence>
<dbReference type="OrthoDB" id="2285229at2759"/>
<evidence type="ECO:0000313" key="3">
    <source>
        <dbReference type="EMBL" id="CZT17546.1"/>
    </source>
</evidence>
<dbReference type="STRING" id="112498.A0A2D3V1Z8"/>
<dbReference type="PANTHER" id="PTHR23355">
    <property type="entry name" value="RIBONUCLEASE"/>
    <property type="match status" value="1"/>
</dbReference>
<evidence type="ECO:0000256" key="1">
    <source>
        <dbReference type="SAM" id="MobiDB-lite"/>
    </source>
</evidence>
<dbReference type="Pfam" id="PF00773">
    <property type="entry name" value="RNB"/>
    <property type="match status" value="1"/>
</dbReference>
<dbReference type="SMART" id="SM00955">
    <property type="entry name" value="RNB"/>
    <property type="match status" value="1"/>
</dbReference>
<keyword evidence="4" id="KW-1185">Reference proteome</keyword>
<dbReference type="Pfam" id="PF23216">
    <property type="entry name" value="WHD_CYT4"/>
    <property type="match status" value="1"/>
</dbReference>
<protein>
    <recommendedName>
        <fullName evidence="2">RNB domain-containing protein</fullName>
    </recommendedName>
</protein>
<organism evidence="3 4">
    <name type="scientific">Ramularia collo-cygni</name>
    <dbReference type="NCBI Taxonomy" id="112498"/>
    <lineage>
        <taxon>Eukaryota</taxon>
        <taxon>Fungi</taxon>
        <taxon>Dikarya</taxon>
        <taxon>Ascomycota</taxon>
        <taxon>Pezizomycotina</taxon>
        <taxon>Dothideomycetes</taxon>
        <taxon>Dothideomycetidae</taxon>
        <taxon>Mycosphaerellales</taxon>
        <taxon>Mycosphaerellaceae</taxon>
        <taxon>Ramularia</taxon>
    </lineage>
</organism>
<dbReference type="GeneID" id="35598585"/>
<dbReference type="Pfam" id="PF23214">
    <property type="entry name" value="SH3_CYT4"/>
    <property type="match status" value="1"/>
</dbReference>
<reference evidence="3 4" key="1">
    <citation type="submission" date="2016-03" db="EMBL/GenBank/DDBJ databases">
        <authorList>
            <person name="Ploux O."/>
        </authorList>
    </citation>
    <scope>NUCLEOTIDE SEQUENCE [LARGE SCALE GENOMIC DNA]</scope>
    <source>
        <strain evidence="3 4">URUG2</strain>
    </source>
</reference>
<dbReference type="SUPFAM" id="SSF50249">
    <property type="entry name" value="Nucleic acid-binding proteins"/>
    <property type="match status" value="1"/>
</dbReference>
<gene>
    <name evidence="3" type="ORF">RCC_03380</name>
</gene>
<dbReference type="InterPro" id="IPR056624">
    <property type="entry name" value="WH_CYT4"/>
</dbReference>
<dbReference type="InterPro" id="IPR057912">
    <property type="entry name" value="OB_CYT4_C"/>
</dbReference>
<evidence type="ECO:0000313" key="4">
    <source>
        <dbReference type="Proteomes" id="UP000225277"/>
    </source>
</evidence>
<dbReference type="RefSeq" id="XP_023624438.1">
    <property type="nucleotide sequence ID" value="XM_023768670.1"/>
</dbReference>